<dbReference type="PROSITE" id="PS00624">
    <property type="entry name" value="GMC_OXRED_2"/>
    <property type="match status" value="1"/>
</dbReference>
<feature type="disulfide bond" evidence="7">
    <location>
        <begin position="388"/>
        <end position="443"/>
    </location>
</feature>
<protein>
    <recommendedName>
        <fullName evidence="8">Glucose-methanol-choline oxidoreductase N-terminal domain-containing protein</fullName>
    </recommendedName>
</protein>
<comment type="cofactor">
    <cofactor evidence="1 6">
        <name>FAD</name>
        <dbReference type="ChEBI" id="CHEBI:57692"/>
    </cofactor>
</comment>
<dbReference type="PANTHER" id="PTHR45968:SF31">
    <property type="entry name" value="GLUCOSE-METHANOL-CHOLINE (GMC) OXIDOREDUCTASE FAMILY PROTEIN"/>
    <property type="match status" value="1"/>
</dbReference>
<dbReference type="AlphaFoldDB" id="A0A5J5BDP6"/>
<feature type="binding site" evidence="6">
    <location>
        <position position="480"/>
    </location>
    <ligand>
        <name>FAD</name>
        <dbReference type="ChEBI" id="CHEBI:57692"/>
    </ligand>
</feature>
<dbReference type="PANTHER" id="PTHR45968">
    <property type="entry name" value="OSJNBA0019K04.7 PROTEIN"/>
    <property type="match status" value="1"/>
</dbReference>
<comment type="similarity">
    <text evidence="2">Belongs to the GMC oxidoreductase family.</text>
</comment>
<keyword evidence="3" id="KW-0285">Flavoprotein</keyword>
<dbReference type="InterPro" id="IPR007867">
    <property type="entry name" value="GMC_OxRtase_C"/>
</dbReference>
<dbReference type="SUPFAM" id="SSF54373">
    <property type="entry name" value="FAD-linked reductases, C-terminal domain"/>
    <property type="match status" value="1"/>
</dbReference>
<evidence type="ECO:0000256" key="7">
    <source>
        <dbReference type="PIRSR" id="PIRSR000137-3"/>
    </source>
</evidence>
<evidence type="ECO:0000313" key="9">
    <source>
        <dbReference type="EMBL" id="KAA8539867.1"/>
    </source>
</evidence>
<feature type="binding site" evidence="6">
    <location>
        <begin position="451"/>
        <end position="452"/>
    </location>
    <ligand>
        <name>FAD</name>
        <dbReference type="ChEBI" id="CHEBI:57692"/>
    </ligand>
</feature>
<dbReference type="InterPro" id="IPR012132">
    <property type="entry name" value="GMC_OxRdtase"/>
</dbReference>
<dbReference type="InterPro" id="IPR051871">
    <property type="entry name" value="GMC_Oxidoreductase-Related"/>
</dbReference>
<dbReference type="OrthoDB" id="269227at2759"/>
<organism evidence="9 10">
    <name type="scientific">Nyssa sinensis</name>
    <dbReference type="NCBI Taxonomy" id="561372"/>
    <lineage>
        <taxon>Eukaryota</taxon>
        <taxon>Viridiplantae</taxon>
        <taxon>Streptophyta</taxon>
        <taxon>Embryophyta</taxon>
        <taxon>Tracheophyta</taxon>
        <taxon>Spermatophyta</taxon>
        <taxon>Magnoliopsida</taxon>
        <taxon>eudicotyledons</taxon>
        <taxon>Gunneridae</taxon>
        <taxon>Pentapetalae</taxon>
        <taxon>asterids</taxon>
        <taxon>Cornales</taxon>
        <taxon>Nyssaceae</taxon>
        <taxon>Nyssa</taxon>
    </lineage>
</organism>
<keyword evidence="7" id="KW-1015">Disulfide bond</keyword>
<keyword evidence="10" id="KW-1185">Reference proteome</keyword>
<proteinExistence type="inferred from homology"/>
<dbReference type="EMBL" id="CM018037">
    <property type="protein sequence ID" value="KAA8539867.1"/>
    <property type="molecule type" value="Genomic_DNA"/>
</dbReference>
<dbReference type="Pfam" id="PF05199">
    <property type="entry name" value="GMC_oxred_C"/>
    <property type="match status" value="1"/>
</dbReference>
<dbReference type="Gene3D" id="3.30.410.40">
    <property type="match status" value="1"/>
</dbReference>
<dbReference type="Proteomes" id="UP000325577">
    <property type="component" value="Linkage Group LG14"/>
</dbReference>
<sequence>MAATLSEGANVLLLERGGLPYGNPNITNIGGFGDTLFNISPSSPSQTFISTDGVINARGRVLGGGTALNAGFYTRAETDYVKRVGWDPKLVNKSYEWVEKKVVFKPPMLQWQSAVRDGLLEAGVLPNNGFTYDHLYGTKVGGTIFDQQGHRHTAADLLEYANPRRITVYLNATVHRILFRMKGDPKPRADGVVFRDGKGKMHRAFLNKGSMNEIILSAGALGSPQLLMLSGIGPAIHLMAHGISVVVDQPMVGQGMADNPMNVLVVPSPRPVEVSLVQVVGITRFGSYIEAASGSTSGFSWARWMAKQYGMSVAQNGQTTTTTTSEAIAEAVENINPILNGTIQAGVILEKVMGPLSSGELKLKTIDPSDNPFVTFNYFKHPKDLERCVEGMRTIIKVVESKALSTFRNPTLPVQALIDLIVGFPVNLRPRHASASFSMEQYCIDTVMSIWHYHGGCQVGRVVDSDYRVLGVDGLRVIDGSTFYDSPGTNPQATVHGYKDSAWEEVDDDMSLIVVLEMGFDC</sequence>
<evidence type="ECO:0000256" key="6">
    <source>
        <dbReference type="PIRSR" id="PIRSR000137-2"/>
    </source>
</evidence>
<dbReference type="GO" id="GO:0050660">
    <property type="term" value="F:flavin adenine dinucleotide binding"/>
    <property type="evidence" value="ECO:0007669"/>
    <property type="project" value="InterPro"/>
</dbReference>
<feature type="binding site" evidence="6">
    <location>
        <position position="174"/>
    </location>
    <ligand>
        <name>FAD</name>
        <dbReference type="ChEBI" id="CHEBI:57692"/>
    </ligand>
</feature>
<dbReference type="PIRSF" id="PIRSF000137">
    <property type="entry name" value="Alcohol_oxidase"/>
    <property type="match status" value="1"/>
</dbReference>
<evidence type="ECO:0000259" key="8">
    <source>
        <dbReference type="PROSITE" id="PS00624"/>
    </source>
</evidence>
<dbReference type="InterPro" id="IPR036188">
    <property type="entry name" value="FAD/NAD-bd_sf"/>
</dbReference>
<name>A0A5J5BDP6_9ASTE</name>
<keyword evidence="5 6" id="KW-0274">FAD</keyword>
<evidence type="ECO:0000256" key="3">
    <source>
        <dbReference type="ARBA" id="ARBA00022630"/>
    </source>
</evidence>
<accession>A0A5J5BDP6</accession>
<keyword evidence="4" id="KW-0732">Signal</keyword>
<dbReference type="Pfam" id="PF00732">
    <property type="entry name" value="GMC_oxred_N"/>
    <property type="match status" value="1"/>
</dbReference>
<dbReference type="GO" id="GO:0016614">
    <property type="term" value="F:oxidoreductase activity, acting on CH-OH group of donors"/>
    <property type="evidence" value="ECO:0007669"/>
    <property type="project" value="InterPro"/>
</dbReference>
<evidence type="ECO:0000256" key="4">
    <source>
        <dbReference type="ARBA" id="ARBA00022729"/>
    </source>
</evidence>
<gene>
    <name evidence="9" type="ORF">F0562_026559</name>
</gene>
<reference evidence="9 10" key="1">
    <citation type="submission" date="2019-09" db="EMBL/GenBank/DDBJ databases">
        <title>A chromosome-level genome assembly of the Chinese tupelo Nyssa sinensis.</title>
        <authorList>
            <person name="Yang X."/>
            <person name="Kang M."/>
            <person name="Yang Y."/>
            <person name="Xiong H."/>
            <person name="Wang M."/>
            <person name="Zhang Z."/>
            <person name="Wang Z."/>
            <person name="Wu H."/>
            <person name="Ma T."/>
            <person name="Liu J."/>
            <person name="Xi Z."/>
        </authorList>
    </citation>
    <scope>NUCLEOTIDE SEQUENCE [LARGE SCALE GENOMIC DNA]</scope>
    <source>
        <strain evidence="9">J267</strain>
        <tissue evidence="9">Leaf</tissue>
    </source>
</reference>
<feature type="domain" description="Glucose-methanol-choline oxidoreductase N-terminal" evidence="8">
    <location>
        <begin position="219"/>
        <end position="233"/>
    </location>
</feature>
<feature type="binding site" evidence="6">
    <location>
        <begin position="491"/>
        <end position="492"/>
    </location>
    <ligand>
        <name>FAD</name>
        <dbReference type="ChEBI" id="CHEBI:57692"/>
    </ligand>
</feature>
<dbReference type="SUPFAM" id="SSF51905">
    <property type="entry name" value="FAD/NAD(P)-binding domain"/>
    <property type="match status" value="1"/>
</dbReference>
<evidence type="ECO:0000256" key="2">
    <source>
        <dbReference type="ARBA" id="ARBA00010790"/>
    </source>
</evidence>
<dbReference type="InterPro" id="IPR000172">
    <property type="entry name" value="GMC_OxRdtase_N"/>
</dbReference>
<dbReference type="Gene3D" id="3.50.50.60">
    <property type="entry name" value="FAD/NAD(P)-binding domain"/>
    <property type="match status" value="1"/>
</dbReference>
<feature type="binding site" evidence="6">
    <location>
        <position position="61"/>
    </location>
    <ligand>
        <name>FAD</name>
        <dbReference type="ChEBI" id="CHEBI:57692"/>
    </ligand>
</feature>
<evidence type="ECO:0000256" key="5">
    <source>
        <dbReference type="ARBA" id="ARBA00022827"/>
    </source>
</evidence>
<evidence type="ECO:0000313" key="10">
    <source>
        <dbReference type="Proteomes" id="UP000325577"/>
    </source>
</evidence>
<evidence type="ECO:0000256" key="1">
    <source>
        <dbReference type="ARBA" id="ARBA00001974"/>
    </source>
</evidence>